<proteinExistence type="predicted"/>
<gene>
    <name evidence="3" type="ORF">DRV84_07000</name>
</gene>
<dbReference type="AlphaFoldDB" id="A0A3D9BVN7"/>
<dbReference type="SUPFAM" id="SSF111384">
    <property type="entry name" value="OmpH-like"/>
    <property type="match status" value="1"/>
</dbReference>
<reference evidence="3 4" key="1">
    <citation type="journal article" date="2017" name="Int. J. Syst. Evol. Microbiol.">
        <title>Rhodosalinus sediminis gen. nov., sp. nov., isolated from marine saltern.</title>
        <authorList>
            <person name="Guo L.Y."/>
            <person name="Ling S.K."/>
            <person name="Li C.M."/>
            <person name="Chen G.J."/>
            <person name="Du Z.J."/>
        </authorList>
    </citation>
    <scope>NUCLEOTIDE SEQUENCE [LARGE SCALE GENOMIC DNA]</scope>
    <source>
        <strain evidence="3 4">WDN1C137</strain>
    </source>
</reference>
<organism evidence="3 4">
    <name type="scientific">Rhodosalinus sediminis</name>
    <dbReference type="NCBI Taxonomy" id="1940533"/>
    <lineage>
        <taxon>Bacteria</taxon>
        <taxon>Pseudomonadati</taxon>
        <taxon>Pseudomonadota</taxon>
        <taxon>Alphaproteobacteria</taxon>
        <taxon>Rhodobacterales</taxon>
        <taxon>Paracoccaceae</taxon>
        <taxon>Rhodosalinus</taxon>
    </lineage>
</organism>
<evidence type="ECO:0000313" key="3">
    <source>
        <dbReference type="EMBL" id="REC57593.1"/>
    </source>
</evidence>
<evidence type="ECO:0000313" key="4">
    <source>
        <dbReference type="Proteomes" id="UP000257131"/>
    </source>
</evidence>
<comment type="caution">
    <text evidence="3">The sequence shown here is derived from an EMBL/GenBank/DDBJ whole genome shotgun (WGS) entry which is preliminary data.</text>
</comment>
<dbReference type="GO" id="GO:0051082">
    <property type="term" value="F:unfolded protein binding"/>
    <property type="evidence" value="ECO:0007669"/>
    <property type="project" value="InterPro"/>
</dbReference>
<name>A0A3D9BVN7_9RHOB</name>
<dbReference type="EMBL" id="QOHR01000006">
    <property type="protein sequence ID" value="REC57593.1"/>
    <property type="molecule type" value="Genomic_DNA"/>
</dbReference>
<accession>A0A3D9BVN7</accession>
<dbReference type="SMART" id="SM00935">
    <property type="entry name" value="OmpH"/>
    <property type="match status" value="1"/>
</dbReference>
<sequence length="224" mass="23952">MVRAALRLRRPSRLIAALLVAVAAAGAAQTQERGGFVTGTIQSPVLTIDPDRLYAESAYGRRVAEALDEQGAALAAENRHIEAELAAEERALTERRPEMAPEAFRQEAEAFDRRVMRIRREQDAKARALAARSDAARRTFIRAARPVLEEMMRESGAAVIVEARSVFMSLDAVDITEAARARIDATISPEIPETPEIAPATPGEAPAEGAPDGPAVAPPGADAP</sequence>
<keyword evidence="2" id="KW-0732">Signal</keyword>
<dbReference type="Gene3D" id="3.30.910.20">
    <property type="entry name" value="Skp domain"/>
    <property type="match status" value="1"/>
</dbReference>
<dbReference type="RefSeq" id="WP_115979173.1">
    <property type="nucleotide sequence ID" value="NZ_QOHR01000006.1"/>
</dbReference>
<protein>
    <submittedName>
        <fullName evidence="3">OmpH family outer membrane protein</fullName>
    </submittedName>
</protein>
<dbReference type="InterPro" id="IPR005632">
    <property type="entry name" value="Chaperone_Skp"/>
</dbReference>
<dbReference type="Proteomes" id="UP000257131">
    <property type="component" value="Unassembled WGS sequence"/>
</dbReference>
<feature type="chain" id="PRO_5017558452" evidence="2">
    <location>
        <begin position="28"/>
        <end position="224"/>
    </location>
</feature>
<evidence type="ECO:0000256" key="2">
    <source>
        <dbReference type="SAM" id="SignalP"/>
    </source>
</evidence>
<dbReference type="OrthoDB" id="7868372at2"/>
<feature type="compositionally biased region" description="Low complexity" evidence="1">
    <location>
        <begin position="189"/>
        <end position="224"/>
    </location>
</feature>
<dbReference type="InterPro" id="IPR024930">
    <property type="entry name" value="Skp_dom_sf"/>
</dbReference>
<feature type="signal peptide" evidence="2">
    <location>
        <begin position="1"/>
        <end position="27"/>
    </location>
</feature>
<evidence type="ECO:0000256" key="1">
    <source>
        <dbReference type="SAM" id="MobiDB-lite"/>
    </source>
</evidence>
<dbReference type="Pfam" id="PF03938">
    <property type="entry name" value="OmpH"/>
    <property type="match status" value="1"/>
</dbReference>
<keyword evidence="4" id="KW-1185">Reference proteome</keyword>
<feature type="region of interest" description="Disordered" evidence="1">
    <location>
        <begin position="187"/>
        <end position="224"/>
    </location>
</feature>